<feature type="non-terminal residue" evidence="1">
    <location>
        <position position="63"/>
    </location>
</feature>
<keyword evidence="2" id="KW-1185">Reference proteome</keyword>
<organism evidence="1 2">
    <name type="scientific">Caligus rogercresseyi</name>
    <name type="common">Sea louse</name>
    <dbReference type="NCBI Taxonomy" id="217165"/>
    <lineage>
        <taxon>Eukaryota</taxon>
        <taxon>Metazoa</taxon>
        <taxon>Ecdysozoa</taxon>
        <taxon>Arthropoda</taxon>
        <taxon>Crustacea</taxon>
        <taxon>Multicrustacea</taxon>
        <taxon>Hexanauplia</taxon>
        <taxon>Copepoda</taxon>
        <taxon>Siphonostomatoida</taxon>
        <taxon>Caligidae</taxon>
        <taxon>Caligus</taxon>
    </lineage>
</organism>
<dbReference type="Proteomes" id="UP000595437">
    <property type="component" value="Chromosome 11"/>
</dbReference>
<proteinExistence type="predicted"/>
<dbReference type="OrthoDB" id="445362at2759"/>
<protein>
    <submittedName>
        <fullName evidence="1">Uncharacterized protein</fullName>
    </submittedName>
</protein>
<dbReference type="AlphaFoldDB" id="A0A7T8H204"/>
<gene>
    <name evidence="1" type="ORF">FKW44_016609</name>
</gene>
<accession>A0A7T8H204</accession>
<dbReference type="EMBL" id="CP045900">
    <property type="protein sequence ID" value="QQP42062.1"/>
    <property type="molecule type" value="Genomic_DNA"/>
</dbReference>
<sequence>RQLTDLNAEDPRRRDYLEMCDLVLRHTSYSDHLHRFKDLENCFIRILNEEDDEDTSSKEDKRV</sequence>
<evidence type="ECO:0000313" key="2">
    <source>
        <dbReference type="Proteomes" id="UP000595437"/>
    </source>
</evidence>
<name>A0A7T8H204_CALRO</name>
<evidence type="ECO:0000313" key="1">
    <source>
        <dbReference type="EMBL" id="QQP42062.1"/>
    </source>
</evidence>
<reference evidence="2" key="1">
    <citation type="submission" date="2021-01" db="EMBL/GenBank/DDBJ databases">
        <title>Caligus Genome Assembly.</title>
        <authorList>
            <person name="Gallardo-Escarate C."/>
        </authorList>
    </citation>
    <scope>NUCLEOTIDE SEQUENCE [LARGE SCALE GENOMIC DNA]</scope>
</reference>
<feature type="non-terminal residue" evidence="1">
    <location>
        <position position="1"/>
    </location>
</feature>